<dbReference type="eggNOG" id="KOG1065">
    <property type="taxonomic scope" value="Eukaryota"/>
</dbReference>
<name>A7RS68_NEMVE</name>
<evidence type="ECO:0000259" key="6">
    <source>
        <dbReference type="Pfam" id="PF21365"/>
    </source>
</evidence>
<evidence type="ECO:0000256" key="1">
    <source>
        <dbReference type="ARBA" id="ARBA00007806"/>
    </source>
</evidence>
<dbReference type="OMA" id="AFFTWVH"/>
<protein>
    <submittedName>
        <fullName evidence="7">Uncharacterized protein</fullName>
    </submittedName>
</protein>
<evidence type="ECO:0000256" key="3">
    <source>
        <dbReference type="ARBA" id="ARBA00023295"/>
    </source>
</evidence>
<evidence type="ECO:0000256" key="2">
    <source>
        <dbReference type="ARBA" id="ARBA00022801"/>
    </source>
</evidence>
<proteinExistence type="inferred from homology"/>
<feature type="domain" description="Glycoside hydrolase family 31 TIM barrel" evidence="5">
    <location>
        <begin position="144"/>
        <end position="438"/>
    </location>
</feature>
<feature type="domain" description="Glycosyl hydrolase family 31 C-terminal" evidence="6">
    <location>
        <begin position="455"/>
        <end position="540"/>
    </location>
</feature>
<dbReference type="Gene3D" id="3.20.20.80">
    <property type="entry name" value="Glycosidases"/>
    <property type="match status" value="1"/>
</dbReference>
<reference evidence="7 8" key="1">
    <citation type="journal article" date="2007" name="Science">
        <title>Sea anemone genome reveals ancestral eumetazoan gene repertoire and genomic organization.</title>
        <authorList>
            <person name="Putnam N.H."/>
            <person name="Srivastava M."/>
            <person name="Hellsten U."/>
            <person name="Dirks B."/>
            <person name="Chapman J."/>
            <person name="Salamov A."/>
            <person name="Terry A."/>
            <person name="Shapiro H."/>
            <person name="Lindquist E."/>
            <person name="Kapitonov V.V."/>
            <person name="Jurka J."/>
            <person name="Genikhovich G."/>
            <person name="Grigoriev I.V."/>
            <person name="Lucas S.M."/>
            <person name="Steele R.E."/>
            <person name="Finnerty J.R."/>
            <person name="Technau U."/>
            <person name="Martindale M.Q."/>
            <person name="Rokhsar D.S."/>
        </authorList>
    </citation>
    <scope>NUCLEOTIDE SEQUENCE [LARGE SCALE GENOMIC DNA]</scope>
    <source>
        <strain evidence="8">CH2 X CH6</strain>
    </source>
</reference>
<dbReference type="PANTHER" id="PTHR43053">
    <property type="entry name" value="GLYCOSIDASE FAMILY 31"/>
    <property type="match status" value="1"/>
</dbReference>
<organism evidence="7 8">
    <name type="scientific">Nematostella vectensis</name>
    <name type="common">Starlet sea anemone</name>
    <dbReference type="NCBI Taxonomy" id="45351"/>
    <lineage>
        <taxon>Eukaryota</taxon>
        <taxon>Metazoa</taxon>
        <taxon>Cnidaria</taxon>
        <taxon>Anthozoa</taxon>
        <taxon>Hexacorallia</taxon>
        <taxon>Actiniaria</taxon>
        <taxon>Edwardsiidae</taxon>
        <taxon>Nematostella</taxon>
    </lineage>
</organism>
<evidence type="ECO:0000256" key="4">
    <source>
        <dbReference type="RuleBase" id="RU361185"/>
    </source>
</evidence>
<dbReference type="InterPro" id="IPR050985">
    <property type="entry name" value="Alpha-glycosidase_related"/>
</dbReference>
<dbReference type="GO" id="GO:0005975">
    <property type="term" value="P:carbohydrate metabolic process"/>
    <property type="evidence" value="ECO:0007669"/>
    <property type="project" value="InterPro"/>
</dbReference>
<dbReference type="InterPro" id="IPR013780">
    <property type="entry name" value="Glyco_hydro_b"/>
</dbReference>
<keyword evidence="2 4" id="KW-0378">Hydrolase</keyword>
<dbReference type="OrthoDB" id="10070917at2759"/>
<comment type="similarity">
    <text evidence="1 4">Belongs to the glycosyl hydrolase 31 family.</text>
</comment>
<dbReference type="InterPro" id="IPR017853">
    <property type="entry name" value="GH"/>
</dbReference>
<dbReference type="InterPro" id="IPR048395">
    <property type="entry name" value="Glyco_hydro_31_C"/>
</dbReference>
<dbReference type="InterPro" id="IPR000322">
    <property type="entry name" value="Glyco_hydro_31_TIM"/>
</dbReference>
<dbReference type="AlphaFoldDB" id="A7RS68"/>
<dbReference type="STRING" id="45351.A7RS68"/>
<sequence length="543" mass="62143">QDDFRLDKMHWFGGSELYMQAWPLEKAEINMQPYIPSDTILNFLSNRTAYGGVLERYWLNSNGIAIVVDEEVPLLIAINDSNNNKFSMKASWVEYGKPVATVQLSYRVCIGENIKDVHQYVMRNLYTLSTSIPNQSIFKYPIWSTWAQYGKSVNQTSVLEYLQNLRKFNFTGSQIEIDDMYSTAYGDFDFDPEKFPDPLSMVQQIHDAGFAVTMWVYPFANVGSEAFHKGMPYWVNGPGGLPGLVKWWNGVGTALDTTNTAATKWFVKRLEEFQTKYKLDAYKFDAGEVSYLPNAYQLKNLTYGNPSFYSANYAKMASKFGDRIEVRVGHRTQSIPVFVRFLDRTSKWDEKDGLRSVIPATLTLGILGYPFVLPDMIGGNGAQLNSNSDSFNKPDNELYVRWMQAAVFLPTMQFSFPPWLYGSNTINIAKRLLDLRAKISETLILFARQVNQSTAPIIRPLWWVAPNDDIALTLDSEFLVGDRFLVAPVLRPYSENKGKHKVYLPQGKWKEEFGDFKVITVPKPGQWIEYTVTLEDLPYYSFA</sequence>
<evidence type="ECO:0000259" key="5">
    <source>
        <dbReference type="Pfam" id="PF01055"/>
    </source>
</evidence>
<dbReference type="GO" id="GO:0004553">
    <property type="term" value="F:hydrolase activity, hydrolyzing O-glycosyl compounds"/>
    <property type="evidence" value="ECO:0007669"/>
    <property type="project" value="InterPro"/>
</dbReference>
<dbReference type="PhylomeDB" id="A7RS68"/>
<dbReference type="KEGG" id="nve:5517818"/>
<keyword evidence="8" id="KW-1185">Reference proteome</keyword>
<dbReference type="HOGENOM" id="CLU_008294_0_0_1"/>
<dbReference type="InParanoid" id="A7RS68"/>
<evidence type="ECO:0000313" key="8">
    <source>
        <dbReference type="Proteomes" id="UP000001593"/>
    </source>
</evidence>
<dbReference type="SUPFAM" id="SSF51011">
    <property type="entry name" value="Glycosyl hydrolase domain"/>
    <property type="match status" value="1"/>
</dbReference>
<evidence type="ECO:0000313" key="7">
    <source>
        <dbReference type="EMBL" id="EDO45756.1"/>
    </source>
</evidence>
<dbReference type="Gene3D" id="2.60.40.1180">
    <property type="entry name" value="Golgi alpha-mannosidase II"/>
    <property type="match status" value="1"/>
</dbReference>
<dbReference type="Proteomes" id="UP000001593">
    <property type="component" value="Unassembled WGS sequence"/>
</dbReference>
<dbReference type="PANTHER" id="PTHR43053:SF4">
    <property type="entry name" value="MYOGENESIS-REGULATING GLYCOSIDASE"/>
    <property type="match status" value="1"/>
</dbReference>
<gene>
    <name evidence="7" type="ORF">NEMVEDRAFT_v1g91617</name>
</gene>
<dbReference type="EMBL" id="DS469533">
    <property type="protein sequence ID" value="EDO45756.1"/>
    <property type="molecule type" value="Genomic_DNA"/>
</dbReference>
<dbReference type="FunCoup" id="A7RS68">
    <property type="interactions" value="89"/>
</dbReference>
<accession>A7RS68</accession>
<dbReference type="Pfam" id="PF21365">
    <property type="entry name" value="Glyco_hydro_31_3rd"/>
    <property type="match status" value="1"/>
</dbReference>
<dbReference type="SUPFAM" id="SSF51445">
    <property type="entry name" value="(Trans)glycosidases"/>
    <property type="match status" value="1"/>
</dbReference>
<keyword evidence="3 4" id="KW-0326">Glycosidase</keyword>
<feature type="non-terminal residue" evidence="7">
    <location>
        <position position="1"/>
    </location>
</feature>
<dbReference type="Pfam" id="PF01055">
    <property type="entry name" value="Glyco_hydro_31_2nd"/>
    <property type="match status" value="1"/>
</dbReference>
<dbReference type="CDD" id="cd06592">
    <property type="entry name" value="GH31_NET37"/>
    <property type="match status" value="1"/>
</dbReference>